<keyword evidence="1" id="KW-0472">Membrane</keyword>
<dbReference type="EMBL" id="MFEO01000018">
    <property type="protein sequence ID" value="OGE89653.1"/>
    <property type="molecule type" value="Genomic_DNA"/>
</dbReference>
<evidence type="ECO:0000313" key="4">
    <source>
        <dbReference type="Proteomes" id="UP000178377"/>
    </source>
</evidence>
<evidence type="ECO:0000256" key="2">
    <source>
        <dbReference type="SAM" id="SignalP"/>
    </source>
</evidence>
<feature type="chain" id="PRO_5009520400" evidence="2">
    <location>
        <begin position="26"/>
        <end position="141"/>
    </location>
</feature>
<proteinExistence type="predicted"/>
<feature type="transmembrane region" description="Helical" evidence="1">
    <location>
        <begin position="46"/>
        <end position="68"/>
    </location>
</feature>
<organism evidence="3 4">
    <name type="scientific">Candidatus Doudnabacteria bacterium RIFCSPHIGHO2_01_FULL_50_11</name>
    <dbReference type="NCBI Taxonomy" id="1817828"/>
    <lineage>
        <taxon>Bacteria</taxon>
        <taxon>Candidatus Doudnaibacteriota</taxon>
    </lineage>
</organism>
<keyword evidence="1" id="KW-0812">Transmembrane</keyword>
<dbReference type="STRING" id="1817828.A2722_02280"/>
<evidence type="ECO:0000313" key="3">
    <source>
        <dbReference type="EMBL" id="OGE89653.1"/>
    </source>
</evidence>
<gene>
    <name evidence="3" type="ORF">A2722_02280</name>
</gene>
<dbReference type="AlphaFoldDB" id="A0A1F5PI77"/>
<name>A0A1F5PI77_9BACT</name>
<feature type="signal peptide" evidence="2">
    <location>
        <begin position="1"/>
        <end position="25"/>
    </location>
</feature>
<accession>A0A1F5PI77</accession>
<comment type="caution">
    <text evidence="3">The sequence shown here is derived from an EMBL/GenBank/DDBJ whole genome shotgun (WGS) entry which is preliminary data.</text>
</comment>
<feature type="transmembrane region" description="Helical" evidence="1">
    <location>
        <begin position="75"/>
        <end position="95"/>
    </location>
</feature>
<sequence>MRSYPTLLKVSAVLGLLALPLIATAQAGGPGLNYTTNPLGSTGGGLFSQIFGCGPSGSGFGGGGVLCILRVALRFLLSISFIIALIFLVVGGFRYTTSQGNEDALEAAKGTMTSAIIGIVLIALAYFILNLVLQIANSGNP</sequence>
<dbReference type="InterPro" id="IPR043993">
    <property type="entry name" value="T4SS_pilin"/>
</dbReference>
<dbReference type="Pfam" id="PF18895">
    <property type="entry name" value="T4SS_pilin"/>
    <property type="match status" value="1"/>
</dbReference>
<dbReference type="Proteomes" id="UP000178377">
    <property type="component" value="Unassembled WGS sequence"/>
</dbReference>
<protein>
    <submittedName>
        <fullName evidence="3">Uncharacterized protein</fullName>
    </submittedName>
</protein>
<feature type="transmembrane region" description="Helical" evidence="1">
    <location>
        <begin position="115"/>
        <end position="133"/>
    </location>
</feature>
<reference evidence="3 4" key="1">
    <citation type="journal article" date="2016" name="Nat. Commun.">
        <title>Thousands of microbial genomes shed light on interconnected biogeochemical processes in an aquifer system.</title>
        <authorList>
            <person name="Anantharaman K."/>
            <person name="Brown C.T."/>
            <person name="Hug L.A."/>
            <person name="Sharon I."/>
            <person name="Castelle C.J."/>
            <person name="Probst A.J."/>
            <person name="Thomas B.C."/>
            <person name="Singh A."/>
            <person name="Wilkins M.J."/>
            <person name="Karaoz U."/>
            <person name="Brodie E.L."/>
            <person name="Williams K.H."/>
            <person name="Hubbard S.S."/>
            <person name="Banfield J.F."/>
        </authorList>
    </citation>
    <scope>NUCLEOTIDE SEQUENCE [LARGE SCALE GENOMIC DNA]</scope>
</reference>
<keyword evidence="1" id="KW-1133">Transmembrane helix</keyword>
<evidence type="ECO:0000256" key="1">
    <source>
        <dbReference type="SAM" id="Phobius"/>
    </source>
</evidence>
<keyword evidence="2" id="KW-0732">Signal</keyword>